<dbReference type="Pfam" id="PF00384">
    <property type="entry name" value="Molybdopterin"/>
    <property type="match status" value="1"/>
</dbReference>
<dbReference type="Gene3D" id="3.40.228.10">
    <property type="entry name" value="Dimethylsulfoxide Reductase, domain 2"/>
    <property type="match status" value="1"/>
</dbReference>
<dbReference type="GO" id="GO:0045333">
    <property type="term" value="P:cellular respiration"/>
    <property type="evidence" value="ECO:0007669"/>
    <property type="project" value="UniProtKB-ARBA"/>
</dbReference>
<dbReference type="PIRSF" id="PIRSF000144">
    <property type="entry name" value="CbbBc"/>
    <property type="match status" value="1"/>
</dbReference>
<accession>A0A450UDI8</accession>
<dbReference type="InterPro" id="IPR006656">
    <property type="entry name" value="Mopterin_OxRdtase"/>
</dbReference>
<protein>
    <submittedName>
        <fullName evidence="6">Oxidoreductase alpha (Molybdopterin) subunit</fullName>
    </submittedName>
</protein>
<evidence type="ECO:0000259" key="5">
    <source>
        <dbReference type="Pfam" id="PF01568"/>
    </source>
</evidence>
<dbReference type="SUPFAM" id="SSF53706">
    <property type="entry name" value="Formate dehydrogenase/DMSO reductase, domains 1-3"/>
    <property type="match status" value="1"/>
</dbReference>
<dbReference type="CDD" id="cd02787">
    <property type="entry name" value="MopB_CT_ydeP"/>
    <property type="match status" value="1"/>
</dbReference>
<dbReference type="GO" id="GO:0030151">
    <property type="term" value="F:molybdenum ion binding"/>
    <property type="evidence" value="ECO:0007669"/>
    <property type="project" value="InterPro"/>
</dbReference>
<dbReference type="InterPro" id="IPR010046">
    <property type="entry name" value="Mopterin_OxRdtse_a_bac"/>
</dbReference>
<feature type="domain" description="Molybdopterin oxidoreductase" evidence="4">
    <location>
        <begin position="104"/>
        <end position="469"/>
    </location>
</feature>
<evidence type="ECO:0000259" key="4">
    <source>
        <dbReference type="Pfam" id="PF00384"/>
    </source>
</evidence>
<keyword evidence="3" id="KW-0411">Iron-sulfur</keyword>
<dbReference type="InterPro" id="IPR006657">
    <property type="entry name" value="MoPterin_dinucl-bd_dom"/>
</dbReference>
<reference evidence="6" key="1">
    <citation type="submission" date="2019-02" db="EMBL/GenBank/DDBJ databases">
        <authorList>
            <person name="Gruber-Vodicka R. H."/>
            <person name="Seah K. B. B."/>
        </authorList>
    </citation>
    <scope>NUCLEOTIDE SEQUENCE</scope>
    <source>
        <strain evidence="8">BECK_SA2B12</strain>
        <strain evidence="6">BECK_SA2B15</strain>
        <strain evidence="7">BECK_SA2B20</strain>
    </source>
</reference>
<dbReference type="GO" id="GO:0043546">
    <property type="term" value="F:molybdopterin cofactor binding"/>
    <property type="evidence" value="ECO:0007669"/>
    <property type="project" value="InterPro"/>
</dbReference>
<evidence type="ECO:0000313" key="8">
    <source>
        <dbReference type="EMBL" id="VFJ98332.1"/>
    </source>
</evidence>
<dbReference type="GO" id="GO:0008863">
    <property type="term" value="F:formate dehydrogenase (NAD+) activity"/>
    <property type="evidence" value="ECO:0007669"/>
    <property type="project" value="InterPro"/>
</dbReference>
<evidence type="ECO:0000313" key="6">
    <source>
        <dbReference type="EMBL" id="VFJ90549.1"/>
    </source>
</evidence>
<sequence>MTKTTVGGMDALRYSLGVARRVGVAASLRALHARNTCKTCAFGTGGQKGGMRNEAGRFPEVCKKNLQSQLTDLQAAMPAALFPQYSLADLRKLGERGELEHLGRLTAPLYKPAGDSHYRPMEMETALRKAASWLRETDPRRSFFYASGRSSMEAAFLLQLFARAFGAPHINNCAYYCHQASGVGLSASIGSGAATVRLSDLGQSDLFVLMGANPASNHPRFIKELVACRRRGGQVIVINPAKEPGLVNFTLPSDWRSMMAGGSQVASLYLQVRIGGDIALLKGMAKACLEQEGSDRTFIEEHTEGFAAYEQDIARTDWALIEAHSGLARGEIEAAARVYCQSKRTIFAWGMGITQHLHGVDNVQSIIDLALLRGMVGKAGAGLLPLRGHSNIQGVGSMGMTPTLKAAVLRNFEEKLGLPPSADPTGQTGLDPVGCLSAAHEGAMDFAFLLGGNLFGASPDSAFTERALGRIPRKLFLTPTLNSGHARGVAQSEVLILPVAVRDEEEQPTTQESMFSYVRISEGGIRRFPSLLSEVAIIARLASERIPAEVLDFSAFRRHENIRRAIAETIPGFQGMEQVDEGRSEFHVAGRAFHRPRFPTETGKARFRVVAVPAGQAAYSSAPPIHPSLHSSTTGNDQPIAQPAIARGNITEESRRARRYTMGSVRGEGQFNTIIYEPEDRYRGQRERQVVLMNGDDIRREGLREGDRVTLRNATGTLAGLRVREYSLPPGNLQTYFPEANVLIPHATDPRGKTPSYKSVAVELAPESTAFP</sequence>
<name>A0A450UDI8_9GAMM</name>
<proteinExistence type="predicted"/>
<dbReference type="PANTHER" id="PTHR43105">
    <property type="entry name" value="RESPIRATORY NITRATE REDUCTASE"/>
    <property type="match status" value="1"/>
</dbReference>
<keyword evidence="2" id="KW-0408">Iron</keyword>
<dbReference type="SUPFAM" id="SSF50692">
    <property type="entry name" value="ADC-like"/>
    <property type="match status" value="1"/>
</dbReference>
<dbReference type="EMBL" id="CAADFJ010000020">
    <property type="protein sequence ID" value="VFJ98332.1"/>
    <property type="molecule type" value="Genomic_DNA"/>
</dbReference>
<dbReference type="EMBL" id="CAADFI010000020">
    <property type="protein sequence ID" value="VFJ91692.1"/>
    <property type="molecule type" value="Genomic_DNA"/>
</dbReference>
<evidence type="ECO:0000256" key="3">
    <source>
        <dbReference type="ARBA" id="ARBA00023014"/>
    </source>
</evidence>
<dbReference type="InterPro" id="IPR050123">
    <property type="entry name" value="Prok_molybdopt-oxidoreductase"/>
</dbReference>
<dbReference type="Gene3D" id="2.40.40.20">
    <property type="match status" value="1"/>
</dbReference>
<dbReference type="Gene3D" id="3.40.50.740">
    <property type="match status" value="1"/>
</dbReference>
<dbReference type="PANTHER" id="PTHR43105:SF4">
    <property type="entry name" value="PROTEIN YDEP"/>
    <property type="match status" value="1"/>
</dbReference>
<dbReference type="InterPro" id="IPR037951">
    <property type="entry name" value="MopB_CT_YdeP"/>
</dbReference>
<organism evidence="6">
    <name type="scientific">Candidatus Kentrum eta</name>
    <dbReference type="NCBI Taxonomy" id="2126337"/>
    <lineage>
        <taxon>Bacteria</taxon>
        <taxon>Pseudomonadati</taxon>
        <taxon>Pseudomonadota</taxon>
        <taxon>Gammaproteobacteria</taxon>
        <taxon>Candidatus Kentrum</taxon>
    </lineage>
</organism>
<dbReference type="AlphaFoldDB" id="A0A450UDI8"/>
<dbReference type="InterPro" id="IPR009010">
    <property type="entry name" value="Asp_de-COase-like_dom_sf"/>
</dbReference>
<keyword evidence="1" id="KW-0479">Metal-binding</keyword>
<evidence type="ECO:0000256" key="1">
    <source>
        <dbReference type="ARBA" id="ARBA00022723"/>
    </source>
</evidence>
<feature type="domain" description="Molybdopterin dinucleotide-binding" evidence="5">
    <location>
        <begin position="663"/>
        <end position="761"/>
    </location>
</feature>
<dbReference type="GO" id="GO:1990204">
    <property type="term" value="C:oxidoreductase complex"/>
    <property type="evidence" value="ECO:0007669"/>
    <property type="project" value="UniProtKB-ARBA"/>
</dbReference>
<dbReference type="NCBIfam" id="TIGR01701">
    <property type="entry name" value="Fdhalpha-like"/>
    <property type="match status" value="1"/>
</dbReference>
<dbReference type="GO" id="GO:0016020">
    <property type="term" value="C:membrane"/>
    <property type="evidence" value="ECO:0007669"/>
    <property type="project" value="TreeGrafter"/>
</dbReference>
<dbReference type="Pfam" id="PF01568">
    <property type="entry name" value="Molydop_binding"/>
    <property type="match status" value="1"/>
</dbReference>
<evidence type="ECO:0000256" key="2">
    <source>
        <dbReference type="ARBA" id="ARBA00023004"/>
    </source>
</evidence>
<gene>
    <name evidence="6" type="ORF">BECKH772A_GA0070896_1002218</name>
    <name evidence="7" type="ORF">BECKH772B_GA0070898_1002018</name>
    <name evidence="8" type="ORF">BECKH772C_GA0070978_1002018</name>
</gene>
<dbReference type="EMBL" id="CAADFG010000022">
    <property type="protein sequence ID" value="VFJ90549.1"/>
    <property type="molecule type" value="Genomic_DNA"/>
</dbReference>
<dbReference type="GO" id="GO:0051539">
    <property type="term" value="F:4 iron, 4 sulfur cluster binding"/>
    <property type="evidence" value="ECO:0007669"/>
    <property type="project" value="InterPro"/>
</dbReference>
<evidence type="ECO:0000313" key="7">
    <source>
        <dbReference type="EMBL" id="VFJ91692.1"/>
    </source>
</evidence>